<name>A0A1Y5I8T2_OSTTA</name>
<accession>A0A1Y5I8T2</accession>
<evidence type="ECO:0000313" key="1">
    <source>
        <dbReference type="EMBL" id="OUS45969.1"/>
    </source>
</evidence>
<organism evidence="1">
    <name type="scientific">Ostreococcus tauri</name>
    <name type="common">Marine green alga</name>
    <dbReference type="NCBI Taxonomy" id="70448"/>
    <lineage>
        <taxon>Eukaryota</taxon>
        <taxon>Viridiplantae</taxon>
        <taxon>Chlorophyta</taxon>
        <taxon>Mamiellophyceae</taxon>
        <taxon>Mamiellales</taxon>
        <taxon>Bathycoccaceae</taxon>
        <taxon>Ostreococcus</taxon>
    </lineage>
</organism>
<dbReference type="InterPro" id="IPR007511">
    <property type="entry name" value="DUF501"/>
</dbReference>
<dbReference type="AlphaFoldDB" id="A0A1Y5I8T2"/>
<proteinExistence type="predicted"/>
<dbReference type="PANTHER" id="PTHR37163:SF1">
    <property type="entry name" value="DUF501 DOMAIN-CONTAINING PROTEIN"/>
    <property type="match status" value="1"/>
</dbReference>
<sequence>MATPPSAAPRALFDDADAVETARDGDDAIAATQLGAASDAVVAVAARCAHGAPRAYVFAPTSAGADGAVRAEHGTCRLACPALRDETTRVEREGGLRDVARAVDASETLMEGLVRAHEDAPRIRRWLLGDAATRRLRNDAARDGPESDAGRADFIVNHTGLVGVTLRDVRRAKTWKIVKCLHAHLADFLVRGRGKNPVGGLVYDSLVERGFPVNGTETCARRCGL</sequence>
<dbReference type="PANTHER" id="PTHR37163">
    <property type="entry name" value="CONSERVED PROTEIN"/>
    <property type="match status" value="1"/>
</dbReference>
<protein>
    <submittedName>
        <fullName evidence="1">Uncharacterized protein</fullName>
    </submittedName>
</protein>
<dbReference type="Proteomes" id="UP000195557">
    <property type="component" value="Unassembled WGS sequence"/>
</dbReference>
<dbReference type="EMBL" id="KZ155785">
    <property type="protein sequence ID" value="OUS45969.1"/>
    <property type="molecule type" value="Genomic_DNA"/>
</dbReference>
<gene>
    <name evidence="1" type="ORF">BE221DRAFT_146275</name>
</gene>
<dbReference type="Pfam" id="PF04417">
    <property type="entry name" value="DUF501"/>
    <property type="match status" value="1"/>
</dbReference>
<reference evidence="1" key="1">
    <citation type="submission" date="2017-04" db="EMBL/GenBank/DDBJ databases">
        <title>Population genomics of picophytoplankton unveils novel chromosome hypervariability.</title>
        <authorList>
            <consortium name="DOE Joint Genome Institute"/>
            <person name="Blanc-Mathieu R."/>
            <person name="Krasovec M."/>
            <person name="Hebrard M."/>
            <person name="Yau S."/>
            <person name="Desgranges E."/>
            <person name="Martin J."/>
            <person name="Schackwitz W."/>
            <person name="Kuo A."/>
            <person name="Salin G."/>
            <person name="Donnadieu C."/>
            <person name="Desdevises Y."/>
            <person name="Sanchez-Ferandin S."/>
            <person name="Moreau H."/>
            <person name="Rivals E."/>
            <person name="Grigoriev I.V."/>
            <person name="Grimsley N."/>
            <person name="Eyre-Walker A."/>
            <person name="Piganeau G."/>
        </authorList>
    </citation>
    <scope>NUCLEOTIDE SEQUENCE [LARGE SCALE GENOMIC DNA]</scope>
    <source>
        <strain evidence="1">RCC 1115</strain>
    </source>
</reference>